<feature type="compositionally biased region" description="Polar residues" evidence="1">
    <location>
        <begin position="27"/>
        <end position="41"/>
    </location>
</feature>
<evidence type="ECO:0000313" key="2">
    <source>
        <dbReference type="EMBL" id="GBO98539.1"/>
    </source>
</evidence>
<name>A0A4C1SBS1_EUMVA</name>
<proteinExistence type="predicted"/>
<keyword evidence="3" id="KW-1185">Reference proteome</keyword>
<organism evidence="2 3">
    <name type="scientific">Eumeta variegata</name>
    <name type="common">Bagworm moth</name>
    <name type="synonym">Eumeta japonica</name>
    <dbReference type="NCBI Taxonomy" id="151549"/>
    <lineage>
        <taxon>Eukaryota</taxon>
        <taxon>Metazoa</taxon>
        <taxon>Ecdysozoa</taxon>
        <taxon>Arthropoda</taxon>
        <taxon>Hexapoda</taxon>
        <taxon>Insecta</taxon>
        <taxon>Pterygota</taxon>
        <taxon>Neoptera</taxon>
        <taxon>Endopterygota</taxon>
        <taxon>Lepidoptera</taxon>
        <taxon>Glossata</taxon>
        <taxon>Ditrysia</taxon>
        <taxon>Tineoidea</taxon>
        <taxon>Psychidae</taxon>
        <taxon>Oiketicinae</taxon>
        <taxon>Eumeta</taxon>
    </lineage>
</organism>
<gene>
    <name evidence="2" type="ORF">EVAR_1040_1</name>
</gene>
<dbReference type="Proteomes" id="UP000299102">
    <property type="component" value="Unassembled WGS sequence"/>
</dbReference>
<feature type="region of interest" description="Disordered" evidence="1">
    <location>
        <begin position="1"/>
        <end position="41"/>
    </location>
</feature>
<comment type="caution">
    <text evidence="2">The sequence shown here is derived from an EMBL/GenBank/DDBJ whole genome shotgun (WGS) entry which is preliminary data.</text>
</comment>
<reference evidence="2 3" key="1">
    <citation type="journal article" date="2019" name="Commun. Biol.">
        <title>The bagworm genome reveals a unique fibroin gene that provides high tensile strength.</title>
        <authorList>
            <person name="Kono N."/>
            <person name="Nakamura H."/>
            <person name="Ohtoshi R."/>
            <person name="Tomita M."/>
            <person name="Numata K."/>
            <person name="Arakawa K."/>
        </authorList>
    </citation>
    <scope>NUCLEOTIDE SEQUENCE [LARGE SCALE GENOMIC DNA]</scope>
</reference>
<sequence length="151" mass="17461">MERRKGLRQDHHSGNLRKDVKKKRKQPFNQHQAETEEMSTSTAAKILKNKHEVFVPEEETIGYRILNFFNVFTQNNNESINHIIWKIAPKEVHSALKIVEIAANIAACIFNEGVRSILQILGVKTGRNALCWAESVHTQRIRFVERFATRA</sequence>
<protein>
    <submittedName>
        <fullName evidence="2">Uncharacterized protein</fullName>
    </submittedName>
</protein>
<evidence type="ECO:0000256" key="1">
    <source>
        <dbReference type="SAM" id="MobiDB-lite"/>
    </source>
</evidence>
<dbReference type="AlphaFoldDB" id="A0A4C1SBS1"/>
<accession>A0A4C1SBS1</accession>
<dbReference type="OrthoDB" id="10037961at2759"/>
<evidence type="ECO:0000313" key="3">
    <source>
        <dbReference type="Proteomes" id="UP000299102"/>
    </source>
</evidence>
<dbReference type="EMBL" id="BGZK01003193">
    <property type="protein sequence ID" value="GBO98539.1"/>
    <property type="molecule type" value="Genomic_DNA"/>
</dbReference>
<feature type="compositionally biased region" description="Basic and acidic residues" evidence="1">
    <location>
        <begin position="1"/>
        <end position="18"/>
    </location>
</feature>